<name>A0A7W6QBW0_9HYPH</name>
<feature type="non-terminal residue" evidence="4">
    <location>
        <position position="105"/>
    </location>
</feature>
<dbReference type="InterPro" id="IPR016162">
    <property type="entry name" value="Ald_DH_N"/>
</dbReference>
<gene>
    <name evidence="4" type="ORF">GGD53_004859</name>
</gene>
<protein>
    <submittedName>
        <fullName evidence="4">Acyl-CoA reductase-like NAD-dependent aldehyde dehydrogenase</fullName>
    </submittedName>
</protein>
<dbReference type="SUPFAM" id="SSF53720">
    <property type="entry name" value="ALDH-like"/>
    <property type="match status" value="1"/>
</dbReference>
<keyword evidence="5" id="KW-1185">Reference proteome</keyword>
<proteinExistence type="inferred from homology"/>
<dbReference type="InterPro" id="IPR015590">
    <property type="entry name" value="Aldehyde_DH_dom"/>
</dbReference>
<dbReference type="Gene3D" id="3.40.605.10">
    <property type="entry name" value="Aldehyde Dehydrogenase, Chain A, domain 1"/>
    <property type="match status" value="1"/>
</dbReference>
<evidence type="ECO:0000259" key="3">
    <source>
        <dbReference type="Pfam" id="PF00171"/>
    </source>
</evidence>
<dbReference type="Pfam" id="PF00171">
    <property type="entry name" value="Aldedh"/>
    <property type="match status" value="1"/>
</dbReference>
<sequence>MKHAHSFYIDGDWIEPSVSKTLEVIDPSTEELMGTIALGSAADAEKAVAAARRAFASFSHTSKEERVELLRRIVTILKRRNDELGDVISREMGAPLAMARAEQAG</sequence>
<comment type="similarity">
    <text evidence="1">Belongs to the aldehyde dehydrogenase family.</text>
</comment>
<organism evidence="4 5">
    <name type="scientific">Rhizobium aethiopicum</name>
    <dbReference type="NCBI Taxonomy" id="1138170"/>
    <lineage>
        <taxon>Bacteria</taxon>
        <taxon>Pseudomonadati</taxon>
        <taxon>Pseudomonadota</taxon>
        <taxon>Alphaproteobacteria</taxon>
        <taxon>Hyphomicrobiales</taxon>
        <taxon>Rhizobiaceae</taxon>
        <taxon>Rhizobium/Agrobacterium group</taxon>
        <taxon>Rhizobium</taxon>
    </lineage>
</organism>
<dbReference type="PANTHER" id="PTHR42804:SF1">
    <property type="entry name" value="ALDEHYDE DEHYDROGENASE-RELATED"/>
    <property type="match status" value="1"/>
</dbReference>
<dbReference type="EMBL" id="JACIFV010000021">
    <property type="protein sequence ID" value="MBB4194679.1"/>
    <property type="molecule type" value="Genomic_DNA"/>
</dbReference>
<dbReference type="AlphaFoldDB" id="A0A7W6QBW0"/>
<reference evidence="4 5" key="1">
    <citation type="submission" date="2020-08" db="EMBL/GenBank/DDBJ databases">
        <title>Genomic Encyclopedia of Type Strains, Phase IV (KMG-V): Genome sequencing to study the core and pangenomes of soil and plant-associated prokaryotes.</title>
        <authorList>
            <person name="Whitman W."/>
        </authorList>
    </citation>
    <scope>NUCLEOTIDE SEQUENCE [LARGE SCALE GENOMIC DNA]</scope>
    <source>
        <strain evidence="4 5">SEMIA 4074</strain>
    </source>
</reference>
<evidence type="ECO:0000256" key="1">
    <source>
        <dbReference type="ARBA" id="ARBA00009986"/>
    </source>
</evidence>
<evidence type="ECO:0000313" key="4">
    <source>
        <dbReference type="EMBL" id="MBB4194679.1"/>
    </source>
</evidence>
<dbReference type="InterPro" id="IPR016161">
    <property type="entry name" value="Ald_DH/histidinol_DH"/>
</dbReference>
<dbReference type="Proteomes" id="UP000524492">
    <property type="component" value="Unassembled WGS sequence"/>
</dbReference>
<dbReference type="RefSeq" id="WP_184459219.1">
    <property type="nucleotide sequence ID" value="NZ_JACIFV010000021.1"/>
</dbReference>
<dbReference type="GO" id="GO:0016491">
    <property type="term" value="F:oxidoreductase activity"/>
    <property type="evidence" value="ECO:0007669"/>
    <property type="project" value="UniProtKB-KW"/>
</dbReference>
<feature type="domain" description="Aldehyde dehydrogenase" evidence="3">
    <location>
        <begin position="13"/>
        <end position="102"/>
    </location>
</feature>
<accession>A0A7W6QBW0</accession>
<comment type="caution">
    <text evidence="4">The sequence shown here is derived from an EMBL/GenBank/DDBJ whole genome shotgun (WGS) entry which is preliminary data.</text>
</comment>
<keyword evidence="2" id="KW-0560">Oxidoreductase</keyword>
<evidence type="ECO:0000313" key="5">
    <source>
        <dbReference type="Proteomes" id="UP000524492"/>
    </source>
</evidence>
<evidence type="ECO:0000256" key="2">
    <source>
        <dbReference type="ARBA" id="ARBA00023002"/>
    </source>
</evidence>
<dbReference type="PANTHER" id="PTHR42804">
    <property type="entry name" value="ALDEHYDE DEHYDROGENASE"/>
    <property type="match status" value="1"/>
</dbReference>